<dbReference type="GO" id="GO:0004077">
    <property type="term" value="F:biotin--[biotin carboxyl-carrier protein] ligase activity"/>
    <property type="evidence" value="ECO:0007669"/>
    <property type="project" value="UniProtKB-EC"/>
</dbReference>
<dbReference type="NCBIfam" id="TIGR00121">
    <property type="entry name" value="birA_ligase"/>
    <property type="match status" value="1"/>
</dbReference>
<sequence length="258" mass="26375">MTGSGQGGAAPGGEAPALPEGWRLEVHEALPSTSDLLFRRAEAGEPEGLAILARQQTAGRGRAGRAWASPPGNLYLSVLLRPPGPAREAPQWSLLAGVALAEAAAEVVPEAGALRLKWPNDLLRDGAKCAGILAESALTPAGGLAWISLGIGVNLAHAPAVADRPTATLGASTAPEAFAARLLRRLDHWRAVQRAAGFGPVRAAWLRFGPRPGEAVTLRGLDGAGAFAGLAEDGSLLIETDGTRRAIPAGEVLSQGDA</sequence>
<evidence type="ECO:0000259" key="2">
    <source>
        <dbReference type="PROSITE" id="PS51733"/>
    </source>
</evidence>
<dbReference type="EMBL" id="JAUTWS010000004">
    <property type="protein sequence ID" value="MDO9707876.1"/>
    <property type="molecule type" value="Genomic_DNA"/>
</dbReference>
<organism evidence="3 4">
    <name type="scientific">Paracraurococcus lichenis</name>
    <dbReference type="NCBI Taxonomy" id="3064888"/>
    <lineage>
        <taxon>Bacteria</taxon>
        <taxon>Pseudomonadati</taxon>
        <taxon>Pseudomonadota</taxon>
        <taxon>Alphaproteobacteria</taxon>
        <taxon>Acetobacterales</taxon>
        <taxon>Roseomonadaceae</taxon>
        <taxon>Paracraurococcus</taxon>
    </lineage>
</organism>
<reference evidence="3 4" key="1">
    <citation type="submission" date="2023-08" db="EMBL/GenBank/DDBJ databases">
        <title>The draft genome sequence of Paracraurococcus sp. LOR1-02.</title>
        <authorList>
            <person name="Kingkaew E."/>
            <person name="Tanasupawat S."/>
        </authorList>
    </citation>
    <scope>NUCLEOTIDE SEQUENCE [LARGE SCALE GENOMIC DNA]</scope>
    <source>
        <strain evidence="3 4">LOR1-02</strain>
    </source>
</reference>
<dbReference type="Gene3D" id="3.30.930.10">
    <property type="entry name" value="Bira Bifunctional Protein, Domain 2"/>
    <property type="match status" value="1"/>
</dbReference>
<keyword evidence="4" id="KW-1185">Reference proteome</keyword>
<dbReference type="PANTHER" id="PTHR12835">
    <property type="entry name" value="BIOTIN PROTEIN LIGASE"/>
    <property type="match status" value="1"/>
</dbReference>
<dbReference type="InterPro" id="IPR004408">
    <property type="entry name" value="Biotin_CoA_COase_ligase"/>
</dbReference>
<evidence type="ECO:0000313" key="3">
    <source>
        <dbReference type="EMBL" id="MDO9707876.1"/>
    </source>
</evidence>
<protein>
    <submittedName>
        <fullName evidence="3">Biotin--[acetyl-CoA-carboxylase] ligase</fullName>
        <ecNumber evidence="3">6.3.4.15</ecNumber>
    </submittedName>
</protein>
<dbReference type="RefSeq" id="WP_305102738.1">
    <property type="nucleotide sequence ID" value="NZ_JAUTWS010000004.1"/>
</dbReference>
<dbReference type="PANTHER" id="PTHR12835:SF5">
    <property type="entry name" value="BIOTIN--PROTEIN LIGASE"/>
    <property type="match status" value="1"/>
</dbReference>
<proteinExistence type="predicted"/>
<dbReference type="InterPro" id="IPR045864">
    <property type="entry name" value="aa-tRNA-synth_II/BPL/LPL"/>
</dbReference>
<dbReference type="Pfam" id="PF03099">
    <property type="entry name" value="BPL_LplA_LipB"/>
    <property type="match status" value="1"/>
</dbReference>
<comment type="caution">
    <text evidence="3">The sequence shown here is derived from an EMBL/GenBank/DDBJ whole genome shotgun (WGS) entry which is preliminary data.</text>
</comment>
<keyword evidence="1 3" id="KW-0436">Ligase</keyword>
<dbReference type="PROSITE" id="PS51733">
    <property type="entry name" value="BPL_LPL_CATALYTIC"/>
    <property type="match status" value="1"/>
</dbReference>
<dbReference type="SUPFAM" id="SSF55681">
    <property type="entry name" value="Class II aaRS and biotin synthetases"/>
    <property type="match status" value="1"/>
</dbReference>
<accession>A0ABT9DVE9</accession>
<feature type="domain" description="BPL/LPL catalytic" evidence="2">
    <location>
        <begin position="16"/>
        <end position="194"/>
    </location>
</feature>
<evidence type="ECO:0000313" key="4">
    <source>
        <dbReference type="Proteomes" id="UP001243009"/>
    </source>
</evidence>
<gene>
    <name evidence="3" type="ORF">Q7A36_05945</name>
</gene>
<dbReference type="InterPro" id="IPR004143">
    <property type="entry name" value="BPL_LPL_catalytic"/>
</dbReference>
<dbReference type="EC" id="6.3.4.15" evidence="3"/>
<dbReference type="Proteomes" id="UP001243009">
    <property type="component" value="Unassembled WGS sequence"/>
</dbReference>
<name>A0ABT9DVE9_9PROT</name>
<dbReference type="CDD" id="cd16442">
    <property type="entry name" value="BPL"/>
    <property type="match status" value="1"/>
</dbReference>
<evidence type="ECO:0000256" key="1">
    <source>
        <dbReference type="ARBA" id="ARBA00022598"/>
    </source>
</evidence>